<feature type="domain" description="CheR-type methyltransferase" evidence="4">
    <location>
        <begin position="1"/>
        <end position="257"/>
    </location>
</feature>
<dbReference type="GO" id="GO:0032259">
    <property type="term" value="P:methylation"/>
    <property type="evidence" value="ECO:0007669"/>
    <property type="project" value="UniProtKB-KW"/>
</dbReference>
<proteinExistence type="predicted"/>
<gene>
    <name evidence="5" type="ORF">SAMN05443428_10740</name>
</gene>
<dbReference type="SUPFAM" id="SSF47757">
    <property type="entry name" value="Chemotaxis receptor methyltransferase CheR, N-terminal domain"/>
    <property type="match status" value="1"/>
</dbReference>
<dbReference type="AlphaFoldDB" id="A0A1T4X934"/>
<dbReference type="InterPro" id="IPR022641">
    <property type="entry name" value="CheR_N"/>
</dbReference>
<dbReference type="PANTHER" id="PTHR24422">
    <property type="entry name" value="CHEMOTAXIS PROTEIN METHYLTRANSFERASE"/>
    <property type="match status" value="1"/>
</dbReference>
<reference evidence="6" key="1">
    <citation type="submission" date="2017-02" db="EMBL/GenBank/DDBJ databases">
        <authorList>
            <person name="Varghese N."/>
            <person name="Submissions S."/>
        </authorList>
    </citation>
    <scope>NUCLEOTIDE SEQUENCE [LARGE SCALE GENOMIC DNA]</scope>
    <source>
        <strain evidence="6">USBA 833</strain>
    </source>
</reference>
<dbReference type="Proteomes" id="UP000190105">
    <property type="component" value="Unassembled WGS sequence"/>
</dbReference>
<name>A0A1T4X934_9CLOT</name>
<dbReference type="Pfam" id="PF03705">
    <property type="entry name" value="CheR_N"/>
    <property type="match status" value="1"/>
</dbReference>
<evidence type="ECO:0000256" key="1">
    <source>
        <dbReference type="ARBA" id="ARBA00022603"/>
    </source>
</evidence>
<dbReference type="EMBL" id="FUYH01000007">
    <property type="protein sequence ID" value="SKA86112.1"/>
    <property type="molecule type" value="Genomic_DNA"/>
</dbReference>
<dbReference type="InterPro" id="IPR029063">
    <property type="entry name" value="SAM-dependent_MTases_sf"/>
</dbReference>
<dbReference type="GO" id="GO:0008757">
    <property type="term" value="F:S-adenosylmethionine-dependent methyltransferase activity"/>
    <property type="evidence" value="ECO:0007669"/>
    <property type="project" value="InterPro"/>
</dbReference>
<dbReference type="STRING" id="1147123.SAMN05443428_10740"/>
<keyword evidence="2 5" id="KW-0808">Transferase</keyword>
<dbReference type="OrthoDB" id="9816309at2"/>
<dbReference type="PANTHER" id="PTHR24422:SF19">
    <property type="entry name" value="CHEMOTAXIS PROTEIN METHYLTRANSFERASE"/>
    <property type="match status" value="1"/>
</dbReference>
<dbReference type="Pfam" id="PF01739">
    <property type="entry name" value="CheR"/>
    <property type="match status" value="1"/>
</dbReference>
<evidence type="ECO:0000313" key="5">
    <source>
        <dbReference type="EMBL" id="SKA86112.1"/>
    </source>
</evidence>
<dbReference type="RefSeq" id="WP_078696191.1">
    <property type="nucleotide sequence ID" value="NZ_FUYH01000007.1"/>
</dbReference>
<dbReference type="InterPro" id="IPR022642">
    <property type="entry name" value="CheR_C"/>
</dbReference>
<dbReference type="InterPro" id="IPR050903">
    <property type="entry name" value="Bact_Chemotaxis_MeTrfase"/>
</dbReference>
<dbReference type="InterPro" id="IPR000780">
    <property type="entry name" value="CheR_MeTrfase"/>
</dbReference>
<accession>A0A1T4X934</accession>
<organism evidence="5 6">
    <name type="scientific">Caloramator quimbayensis</name>
    <dbReference type="NCBI Taxonomy" id="1147123"/>
    <lineage>
        <taxon>Bacteria</taxon>
        <taxon>Bacillati</taxon>
        <taxon>Bacillota</taxon>
        <taxon>Clostridia</taxon>
        <taxon>Eubacteriales</taxon>
        <taxon>Clostridiaceae</taxon>
        <taxon>Caloramator</taxon>
    </lineage>
</organism>
<evidence type="ECO:0000256" key="3">
    <source>
        <dbReference type="ARBA" id="ARBA00022691"/>
    </source>
</evidence>
<keyword evidence="3" id="KW-0949">S-adenosyl-L-methionine</keyword>
<dbReference type="Gene3D" id="3.40.50.150">
    <property type="entry name" value="Vaccinia Virus protein VP39"/>
    <property type="match status" value="1"/>
</dbReference>
<keyword evidence="1 5" id="KW-0489">Methyltransferase</keyword>
<dbReference type="SMART" id="SM00138">
    <property type="entry name" value="MeTrc"/>
    <property type="match status" value="1"/>
</dbReference>
<sequence length="258" mass="30156">MEFSKIDNFVLKEYGLDLKAYKSKQLIRRIESFMGRVGAKDEEDFIYILKKDSAINKKFKDHLTINVSEFFRNKEMFLELQRKIKDILKPEVNTLKIWSAACSNGAEPYTLAIIMDRLTLGKKHEILATDIDTTILEAAKKGIYTKNDIKNVDKDLIEKYFKVENENYIINDNIKQRVKFKKHDLILDSYESNFDLIVCRNVVIYFTQETKDKIYKKFFEAMKPGALLFVGATESIFNYRELGFEKAGTFIYQKPGGK</sequence>
<evidence type="ECO:0000259" key="4">
    <source>
        <dbReference type="PROSITE" id="PS50123"/>
    </source>
</evidence>
<dbReference type="PROSITE" id="PS50123">
    <property type="entry name" value="CHER"/>
    <property type="match status" value="1"/>
</dbReference>
<evidence type="ECO:0000256" key="2">
    <source>
        <dbReference type="ARBA" id="ARBA00022679"/>
    </source>
</evidence>
<keyword evidence="6" id="KW-1185">Reference proteome</keyword>
<dbReference type="SUPFAM" id="SSF53335">
    <property type="entry name" value="S-adenosyl-L-methionine-dependent methyltransferases"/>
    <property type="match status" value="1"/>
</dbReference>
<evidence type="ECO:0000313" key="6">
    <source>
        <dbReference type="Proteomes" id="UP000190105"/>
    </source>
</evidence>
<protein>
    <submittedName>
        <fullName evidence="5">Chemotaxis protein methyltransferase CheR</fullName>
    </submittedName>
</protein>
<dbReference type="PRINTS" id="PR00996">
    <property type="entry name" value="CHERMTFRASE"/>
</dbReference>